<dbReference type="InterPro" id="IPR019634">
    <property type="entry name" value="Uncharacterised_Ycf49"/>
</dbReference>
<dbReference type="Proteomes" id="UP000062645">
    <property type="component" value="Chromosome"/>
</dbReference>
<dbReference type="EMBL" id="CP012036">
    <property type="protein sequence ID" value="ALF56227.1"/>
    <property type="molecule type" value="Genomic_DNA"/>
</dbReference>
<evidence type="ECO:0000256" key="1">
    <source>
        <dbReference type="SAM" id="Phobius"/>
    </source>
</evidence>
<evidence type="ECO:0008006" key="4">
    <source>
        <dbReference type="Google" id="ProtNLM"/>
    </source>
</evidence>
<sequence>MHALSIPTWIIHISSVIEWIAAIWLIWTYGELTGNRSWWGLSLAMLPALVSAMCACTWHYFDNAESLEWLVTLQATMTLVGNFTLWAAAVWIWRSSKSAKNVTNNVAVSSIKSEP</sequence>
<gene>
    <name evidence="2" type="ORF">ACX27_03020</name>
</gene>
<dbReference type="PATRIC" id="fig|224013.5.peg.728"/>
<feature type="transmembrane region" description="Helical" evidence="1">
    <location>
        <begin position="73"/>
        <end position="93"/>
    </location>
</feature>
<dbReference type="KEGG" id="npz:ACX27_03020"/>
<evidence type="ECO:0000313" key="3">
    <source>
        <dbReference type="Proteomes" id="UP000062645"/>
    </source>
</evidence>
<name>A0A0M3V6Y1_9NOSO</name>
<accession>A0A0M3V6Y1</accession>
<feature type="transmembrane region" description="Helical" evidence="1">
    <location>
        <begin position="39"/>
        <end position="61"/>
    </location>
</feature>
<keyword evidence="3" id="KW-1185">Reference proteome</keyword>
<organism evidence="2 3">
    <name type="scientific">Nostoc piscinale CENA21</name>
    <dbReference type="NCBI Taxonomy" id="224013"/>
    <lineage>
        <taxon>Bacteria</taxon>
        <taxon>Bacillati</taxon>
        <taxon>Cyanobacteriota</taxon>
        <taxon>Cyanophyceae</taxon>
        <taxon>Nostocales</taxon>
        <taxon>Nostocaceae</taxon>
        <taxon>Nostoc</taxon>
    </lineage>
</organism>
<evidence type="ECO:0000313" key="2">
    <source>
        <dbReference type="EMBL" id="ALF56227.1"/>
    </source>
</evidence>
<keyword evidence="1" id="KW-0472">Membrane</keyword>
<dbReference type="OrthoDB" id="425248at2"/>
<keyword evidence="1" id="KW-1133">Transmembrane helix</keyword>
<reference evidence="2 3" key="2">
    <citation type="journal article" date="2016" name="Genome Announc.">
        <title>Draft Genome Sequence of the N2-Fixing Cyanobacterium Nostoc piscinale CENA21, Isolated from the Brazilian Amazon Floodplain.</title>
        <authorList>
            <person name="Leao T."/>
            <person name="Guimaraes P.I."/>
            <person name="de Melo A.G."/>
            <person name="Ramos R.T."/>
            <person name="Leao P.N."/>
            <person name="Silva A."/>
            <person name="Fiore M.F."/>
            <person name="Schneider M.P."/>
        </authorList>
    </citation>
    <scope>NUCLEOTIDE SEQUENCE [LARGE SCALE GENOMIC DNA]</scope>
    <source>
        <strain evidence="2 3">CENA21</strain>
    </source>
</reference>
<dbReference type="RefSeq" id="WP_062298101.1">
    <property type="nucleotide sequence ID" value="NZ_CP012036.1"/>
</dbReference>
<reference evidence="3" key="1">
    <citation type="submission" date="2015-07" db="EMBL/GenBank/DDBJ databases">
        <title>Genome Of Nitrogen-Fixing Cyanobacterium Nostoc piscinale CENA21 From Solimoes/Amazon River Floodplain Sediments And Comparative Genomics To Uncover Biosynthetic Natural Products Potential.</title>
        <authorList>
            <person name="Leao T.F."/>
            <person name="Leao P.N."/>
            <person name="Guimaraes P.I."/>
            <person name="de Melo A.G.C."/>
            <person name="Ramos R.T.J."/>
            <person name="Silva A."/>
            <person name="Fiore M.F."/>
            <person name="Schneider M.P.C."/>
        </authorList>
    </citation>
    <scope>NUCLEOTIDE SEQUENCE [LARGE SCALE GENOMIC DNA]</scope>
    <source>
        <strain evidence="3">CENA21</strain>
    </source>
</reference>
<dbReference type="PANTHER" id="PTHR33833:SF3">
    <property type="entry name" value="YCF49-LIKE PROTEIN"/>
    <property type="match status" value="1"/>
</dbReference>
<protein>
    <recommendedName>
        <fullName evidence="4">Ycf49-like protein</fullName>
    </recommendedName>
</protein>
<dbReference type="Pfam" id="PF10693">
    <property type="entry name" value="DUF2499"/>
    <property type="match status" value="1"/>
</dbReference>
<proteinExistence type="predicted"/>
<keyword evidence="1" id="KW-0812">Transmembrane</keyword>
<dbReference type="STRING" id="224013.ACX27_03020"/>
<feature type="transmembrane region" description="Helical" evidence="1">
    <location>
        <begin position="6"/>
        <end position="27"/>
    </location>
</feature>
<dbReference type="PANTHER" id="PTHR33833">
    <property type="entry name" value="NUCLEOLAR-LIKE PROTEIN-RELATED"/>
    <property type="match status" value="1"/>
</dbReference>
<dbReference type="AlphaFoldDB" id="A0A0M3V6Y1"/>